<dbReference type="AlphaFoldDB" id="A0A9D5CDS1"/>
<dbReference type="SUPFAM" id="SSF48452">
    <property type="entry name" value="TPR-like"/>
    <property type="match status" value="1"/>
</dbReference>
<dbReference type="OrthoDB" id="1856606at2759"/>
<dbReference type="SMART" id="SM00028">
    <property type="entry name" value="TPR"/>
    <property type="match status" value="3"/>
</dbReference>
<gene>
    <name evidence="1" type="ORF">J5N97_018983</name>
</gene>
<dbReference type="InterPro" id="IPR019734">
    <property type="entry name" value="TPR_rpt"/>
</dbReference>
<dbReference type="PANTHER" id="PTHR36350:SF3">
    <property type="entry name" value="TRANSMEMBRANE PROTEIN"/>
    <property type="match status" value="1"/>
</dbReference>
<reference evidence="1" key="2">
    <citation type="journal article" date="2022" name="Hortic Res">
        <title>The genome of Dioscorea zingiberensis sheds light on the biosynthesis, origin and evolution of the medicinally important diosgenin saponins.</title>
        <authorList>
            <person name="Li Y."/>
            <person name="Tan C."/>
            <person name="Li Z."/>
            <person name="Guo J."/>
            <person name="Li S."/>
            <person name="Chen X."/>
            <person name="Wang C."/>
            <person name="Dai X."/>
            <person name="Yang H."/>
            <person name="Song W."/>
            <person name="Hou L."/>
            <person name="Xu J."/>
            <person name="Tong Z."/>
            <person name="Xu A."/>
            <person name="Yuan X."/>
            <person name="Wang W."/>
            <person name="Yang Q."/>
            <person name="Chen L."/>
            <person name="Sun Z."/>
            <person name="Wang K."/>
            <person name="Pan B."/>
            <person name="Chen J."/>
            <person name="Bao Y."/>
            <person name="Liu F."/>
            <person name="Qi X."/>
            <person name="Gang D.R."/>
            <person name="Wen J."/>
            <person name="Li J."/>
        </authorList>
    </citation>
    <scope>NUCLEOTIDE SEQUENCE</scope>
    <source>
        <strain evidence="1">Dzin_1.0</strain>
    </source>
</reference>
<dbReference type="Proteomes" id="UP001085076">
    <property type="component" value="Miscellaneous, Linkage group lg05"/>
</dbReference>
<sequence>MGSLSAAGATSVPIHCDRNLVNSSYPSLNPKPHFVFSKLSSTISSRLHCVRASSSPKNPICRTLQSTAAGAIILSATAAALLTGAPLRARAEQPVTIEEKFQFPSQSLSDDSALSQFLESNSDAVGSLRSLLYQKLDDGEDSEALTILNRLISAQPDETEWKFLAARLYNEMGEPAQSRKLFEEILTVDPLSFEALFENAVLMDRCGEGEAVIERLERALDLARSEQKEKAARDVRLIMAQILFLQKNVDAALTSYEELVKEDPKDYRPYFCQGVIYSLLDQNKEAREKFAKYHEFSPKKFEVDGYLQTPLSRVKLFGTGQSEI</sequence>
<organism evidence="1 2">
    <name type="scientific">Dioscorea zingiberensis</name>
    <dbReference type="NCBI Taxonomy" id="325984"/>
    <lineage>
        <taxon>Eukaryota</taxon>
        <taxon>Viridiplantae</taxon>
        <taxon>Streptophyta</taxon>
        <taxon>Embryophyta</taxon>
        <taxon>Tracheophyta</taxon>
        <taxon>Spermatophyta</taxon>
        <taxon>Magnoliopsida</taxon>
        <taxon>Liliopsida</taxon>
        <taxon>Dioscoreales</taxon>
        <taxon>Dioscoreaceae</taxon>
        <taxon>Dioscorea</taxon>
    </lineage>
</organism>
<dbReference type="PANTHER" id="PTHR36350">
    <property type="entry name" value="TRANSMEMBRANE PROTEIN"/>
    <property type="match status" value="1"/>
</dbReference>
<dbReference type="InterPro" id="IPR011990">
    <property type="entry name" value="TPR-like_helical_dom_sf"/>
</dbReference>
<accession>A0A9D5CDS1</accession>
<evidence type="ECO:0000313" key="1">
    <source>
        <dbReference type="EMBL" id="KAJ0971024.1"/>
    </source>
</evidence>
<keyword evidence="2" id="KW-1185">Reference proteome</keyword>
<name>A0A9D5CDS1_9LILI</name>
<proteinExistence type="predicted"/>
<evidence type="ECO:0008006" key="3">
    <source>
        <dbReference type="Google" id="ProtNLM"/>
    </source>
</evidence>
<dbReference type="Pfam" id="PF13432">
    <property type="entry name" value="TPR_16"/>
    <property type="match status" value="1"/>
</dbReference>
<dbReference type="Gene3D" id="1.25.40.10">
    <property type="entry name" value="Tetratricopeptide repeat domain"/>
    <property type="match status" value="2"/>
</dbReference>
<reference evidence="1" key="1">
    <citation type="submission" date="2021-03" db="EMBL/GenBank/DDBJ databases">
        <authorList>
            <person name="Li Z."/>
            <person name="Yang C."/>
        </authorList>
    </citation>
    <scope>NUCLEOTIDE SEQUENCE</scope>
    <source>
        <strain evidence="1">Dzin_1.0</strain>
        <tissue evidence="1">Leaf</tissue>
    </source>
</reference>
<dbReference type="EMBL" id="JAGGNH010000005">
    <property type="protein sequence ID" value="KAJ0971024.1"/>
    <property type="molecule type" value="Genomic_DNA"/>
</dbReference>
<evidence type="ECO:0000313" key="2">
    <source>
        <dbReference type="Proteomes" id="UP001085076"/>
    </source>
</evidence>
<comment type="caution">
    <text evidence="1">The sequence shown here is derived from an EMBL/GenBank/DDBJ whole genome shotgun (WGS) entry which is preliminary data.</text>
</comment>
<protein>
    <recommendedName>
        <fullName evidence="3">Protein SLOW GREEN 1, chloroplastic</fullName>
    </recommendedName>
</protein>